<protein>
    <submittedName>
        <fullName evidence="2">Uncharacterized protein</fullName>
    </submittedName>
</protein>
<keyword evidence="3" id="KW-1185">Reference proteome</keyword>
<comment type="caution">
    <text evidence="2">The sequence shown here is derived from an EMBL/GenBank/DDBJ whole genome shotgun (WGS) entry which is preliminary data.</text>
</comment>
<feature type="region of interest" description="Disordered" evidence="1">
    <location>
        <begin position="1"/>
        <end position="20"/>
    </location>
</feature>
<gene>
    <name evidence="2" type="ORF">Nepgr_027051</name>
</gene>
<reference evidence="2" key="1">
    <citation type="submission" date="2023-05" db="EMBL/GenBank/DDBJ databases">
        <title>Nepenthes gracilis genome sequencing.</title>
        <authorList>
            <person name="Fukushima K."/>
        </authorList>
    </citation>
    <scope>NUCLEOTIDE SEQUENCE</scope>
    <source>
        <strain evidence="2">SING2019-196</strain>
    </source>
</reference>
<evidence type="ECO:0000313" key="3">
    <source>
        <dbReference type="Proteomes" id="UP001279734"/>
    </source>
</evidence>
<organism evidence="2 3">
    <name type="scientific">Nepenthes gracilis</name>
    <name type="common">Slender pitcher plant</name>
    <dbReference type="NCBI Taxonomy" id="150966"/>
    <lineage>
        <taxon>Eukaryota</taxon>
        <taxon>Viridiplantae</taxon>
        <taxon>Streptophyta</taxon>
        <taxon>Embryophyta</taxon>
        <taxon>Tracheophyta</taxon>
        <taxon>Spermatophyta</taxon>
        <taxon>Magnoliopsida</taxon>
        <taxon>eudicotyledons</taxon>
        <taxon>Gunneridae</taxon>
        <taxon>Pentapetalae</taxon>
        <taxon>Caryophyllales</taxon>
        <taxon>Nepenthaceae</taxon>
        <taxon>Nepenthes</taxon>
    </lineage>
</organism>
<name>A0AAD3T9P3_NEPGR</name>
<dbReference type="AlphaFoldDB" id="A0AAD3T9P3"/>
<proteinExistence type="predicted"/>
<evidence type="ECO:0000313" key="2">
    <source>
        <dbReference type="EMBL" id="GMH25208.1"/>
    </source>
</evidence>
<dbReference type="EMBL" id="BSYO01000029">
    <property type="protein sequence ID" value="GMH25208.1"/>
    <property type="molecule type" value="Genomic_DNA"/>
</dbReference>
<dbReference type="Proteomes" id="UP001279734">
    <property type="component" value="Unassembled WGS sequence"/>
</dbReference>
<sequence>MPYQSETHLPVSQSKGRGVPPKLFQTTYNYHHLRLRGRKLIGKSSTGERKITYPISEIVICKKFNKEMEIKRRKKYSLTYKTRANNHTL</sequence>
<feature type="compositionally biased region" description="Polar residues" evidence="1">
    <location>
        <begin position="1"/>
        <end position="15"/>
    </location>
</feature>
<accession>A0AAD3T9P3</accession>
<evidence type="ECO:0000256" key="1">
    <source>
        <dbReference type="SAM" id="MobiDB-lite"/>
    </source>
</evidence>